<proteinExistence type="inferred from homology"/>
<dbReference type="GO" id="GO:0005737">
    <property type="term" value="C:cytoplasm"/>
    <property type="evidence" value="ECO:0007669"/>
    <property type="project" value="TreeGrafter"/>
</dbReference>
<sequence length="242" mass="25679">MPKKTPTQSDFPPNLTLTITPPQPPPPPTRPAPNILLLLHGLGDTSASFTTFGRALNLPETTILTLQAPTRLPLDLPGFHWGDDIAFDSQTGSLDMDAGFARATRMLVEVVRGVLVGKCGYALQEIVVLGFGQGGMLGVVLGRELALGGVVSIGAPYPLSGGVVGVKSRTPVLLVAGRDSGVVGDGAVRRTEGVFEVVEVARYARRGDGMPRSREEMLPVMGFLARRLRSWRGVPEGFVEVS</sequence>
<feature type="compositionally biased region" description="Pro residues" evidence="2">
    <location>
        <begin position="21"/>
        <end position="31"/>
    </location>
</feature>
<keyword evidence="4" id="KW-0378">Hydrolase</keyword>
<evidence type="ECO:0000259" key="3">
    <source>
        <dbReference type="Pfam" id="PF02230"/>
    </source>
</evidence>
<dbReference type="InterPro" id="IPR050565">
    <property type="entry name" value="LYPA1-2/EST-like"/>
</dbReference>
<comment type="similarity">
    <text evidence="1">Belongs to the AB hydrolase superfamily. AB hydrolase 2 family.</text>
</comment>
<dbReference type="SUPFAM" id="SSF53474">
    <property type="entry name" value="alpha/beta-Hydrolases"/>
    <property type="match status" value="1"/>
</dbReference>
<dbReference type="Pfam" id="PF02230">
    <property type="entry name" value="Abhydrolase_2"/>
    <property type="match status" value="1"/>
</dbReference>
<dbReference type="Proteomes" id="UP000327118">
    <property type="component" value="Unassembled WGS sequence"/>
</dbReference>
<reference evidence="5" key="1">
    <citation type="submission" date="2019-04" db="EMBL/GenBank/DDBJ databases">
        <title>Friends and foes A comparative genomics studyof 23 Aspergillus species from section Flavi.</title>
        <authorList>
            <consortium name="DOE Joint Genome Institute"/>
            <person name="Kjaerbolling I."/>
            <person name="Vesth T."/>
            <person name="Frisvad J.C."/>
            <person name="Nybo J.L."/>
            <person name="Theobald S."/>
            <person name="Kildgaard S."/>
            <person name="Isbrandt T."/>
            <person name="Kuo A."/>
            <person name="Sato A."/>
            <person name="Lyhne E.K."/>
            <person name="Kogle M.E."/>
            <person name="Wiebenga A."/>
            <person name="Kun R.S."/>
            <person name="Lubbers R.J."/>
            <person name="Makela M.R."/>
            <person name="Barry K."/>
            <person name="Chovatia M."/>
            <person name="Clum A."/>
            <person name="Daum C."/>
            <person name="Haridas S."/>
            <person name="He G."/>
            <person name="LaButti K."/>
            <person name="Lipzen A."/>
            <person name="Mondo S."/>
            <person name="Riley R."/>
            <person name="Salamov A."/>
            <person name="Simmons B.A."/>
            <person name="Magnuson J.K."/>
            <person name="Henrissat B."/>
            <person name="Mortensen U.H."/>
            <person name="Larsen T.O."/>
            <person name="Devries R.P."/>
            <person name="Grigoriev I.V."/>
            <person name="Machida M."/>
            <person name="Baker S.E."/>
            <person name="Andersen M.R."/>
        </authorList>
    </citation>
    <scope>NUCLEOTIDE SEQUENCE [LARGE SCALE GENOMIC DNA]</scope>
    <source>
        <strain evidence="5">CBS 553.77</strain>
    </source>
</reference>
<gene>
    <name evidence="4" type="ORF">BDV28DRAFT_161250</name>
</gene>
<keyword evidence="5" id="KW-1185">Reference proteome</keyword>
<dbReference type="PANTHER" id="PTHR10655">
    <property type="entry name" value="LYSOPHOSPHOLIPASE-RELATED"/>
    <property type="match status" value="1"/>
</dbReference>
<protein>
    <submittedName>
        <fullName evidence="4">Alpha/Beta hydrolase protein</fullName>
    </submittedName>
</protein>
<feature type="domain" description="Phospholipase/carboxylesterase/thioesterase" evidence="3">
    <location>
        <begin position="28"/>
        <end position="183"/>
    </location>
</feature>
<dbReference type="EMBL" id="ML739455">
    <property type="protein sequence ID" value="KAE8348555.1"/>
    <property type="molecule type" value="Genomic_DNA"/>
</dbReference>
<dbReference type="InterPro" id="IPR029058">
    <property type="entry name" value="AB_hydrolase_fold"/>
</dbReference>
<organism evidence="4 5">
    <name type="scientific">Aspergillus coremiiformis</name>
    <dbReference type="NCBI Taxonomy" id="138285"/>
    <lineage>
        <taxon>Eukaryota</taxon>
        <taxon>Fungi</taxon>
        <taxon>Dikarya</taxon>
        <taxon>Ascomycota</taxon>
        <taxon>Pezizomycotina</taxon>
        <taxon>Eurotiomycetes</taxon>
        <taxon>Eurotiomycetidae</taxon>
        <taxon>Eurotiales</taxon>
        <taxon>Aspergillaceae</taxon>
        <taxon>Aspergillus</taxon>
        <taxon>Aspergillus subgen. Circumdati</taxon>
    </lineage>
</organism>
<evidence type="ECO:0000313" key="5">
    <source>
        <dbReference type="Proteomes" id="UP000327118"/>
    </source>
</evidence>
<evidence type="ECO:0000256" key="1">
    <source>
        <dbReference type="ARBA" id="ARBA00006499"/>
    </source>
</evidence>
<name>A0A5N6YSS6_9EURO</name>
<dbReference type="GO" id="GO:0008474">
    <property type="term" value="F:palmitoyl-(protein) hydrolase activity"/>
    <property type="evidence" value="ECO:0007669"/>
    <property type="project" value="TreeGrafter"/>
</dbReference>
<evidence type="ECO:0000256" key="2">
    <source>
        <dbReference type="SAM" id="MobiDB-lite"/>
    </source>
</evidence>
<dbReference type="InterPro" id="IPR003140">
    <property type="entry name" value="PLipase/COase/thioEstase"/>
</dbReference>
<dbReference type="Gene3D" id="3.40.50.1820">
    <property type="entry name" value="alpha/beta hydrolase"/>
    <property type="match status" value="1"/>
</dbReference>
<feature type="compositionally biased region" description="Polar residues" evidence="2">
    <location>
        <begin position="1"/>
        <end position="11"/>
    </location>
</feature>
<evidence type="ECO:0000313" key="4">
    <source>
        <dbReference type="EMBL" id="KAE8348555.1"/>
    </source>
</evidence>
<feature type="region of interest" description="Disordered" evidence="2">
    <location>
        <begin position="1"/>
        <end position="33"/>
    </location>
</feature>
<dbReference type="OrthoDB" id="437457at2759"/>
<accession>A0A5N6YSS6</accession>
<dbReference type="AlphaFoldDB" id="A0A5N6YSS6"/>
<dbReference type="PANTHER" id="PTHR10655:SF67">
    <property type="entry name" value="PHOSPHOLIPASE_CARBOXYLESTERASE SUPERFAMILY (AFU_ORTHOLOGUE AFUA_5G09340)"/>
    <property type="match status" value="1"/>
</dbReference>
<dbReference type="GO" id="GO:0052689">
    <property type="term" value="F:carboxylic ester hydrolase activity"/>
    <property type="evidence" value="ECO:0007669"/>
    <property type="project" value="TreeGrafter"/>
</dbReference>